<dbReference type="AlphaFoldDB" id="A0A2P8H2C6"/>
<dbReference type="SUPFAM" id="SSF53474">
    <property type="entry name" value="alpha/beta-Hydrolases"/>
    <property type="match status" value="1"/>
</dbReference>
<evidence type="ECO:0000256" key="2">
    <source>
        <dbReference type="SAM" id="SignalP"/>
    </source>
</evidence>
<reference evidence="4 5" key="1">
    <citation type="submission" date="2018-03" db="EMBL/GenBank/DDBJ databases">
        <title>Genomic Encyclopedia of Type Strains, Phase III (KMG-III): the genomes of soil and plant-associated and newly described type strains.</title>
        <authorList>
            <person name="Whitman W."/>
        </authorList>
    </citation>
    <scope>NUCLEOTIDE SEQUENCE [LARGE SCALE GENOMIC DNA]</scope>
    <source>
        <strain evidence="4 5">CGMCC 1.12259</strain>
    </source>
</reference>
<comment type="caution">
    <text evidence="4">The sequence shown here is derived from an EMBL/GenBank/DDBJ whole genome shotgun (WGS) entry which is preliminary data.</text>
</comment>
<evidence type="ECO:0000313" key="4">
    <source>
        <dbReference type="EMBL" id="PSL40369.1"/>
    </source>
</evidence>
<evidence type="ECO:0000259" key="3">
    <source>
        <dbReference type="Pfam" id="PF20434"/>
    </source>
</evidence>
<sequence>MRRNYLSFHKRRKIRVFLCMMFVLFTIVSTEQIATSVNVAASDQITGSAVFSATPNINTIKKEVHVLKDLIYGETKNSFLDIYRPAHQREPLPVILWIHGGGYVGGSKDSRQNYGMALANAGYVVVNIDYALAPDQLYPGPILQANAALEFMMLHASKYGGDMSRLFIGGDSAGAQIASQMAAVISNKPLANAMNIQPAVQIGQLRGALLMCGLYNMDTVRATGFPNIDLFLNTYTGSHRFESFPRIGEMSTVKQITPDFPPVFVSVGDGDPFASQSEELVQALRLQGVAVESVFFKGSGKELKHEYQYALDTIDAQETLKKTVSFLSAKSD</sequence>
<dbReference type="EMBL" id="PYAT01000005">
    <property type="protein sequence ID" value="PSL40369.1"/>
    <property type="molecule type" value="Genomic_DNA"/>
</dbReference>
<keyword evidence="5" id="KW-1185">Reference proteome</keyword>
<dbReference type="InterPro" id="IPR050300">
    <property type="entry name" value="GDXG_lipolytic_enzyme"/>
</dbReference>
<organism evidence="4 5">
    <name type="scientific">Planomicrobium soli</name>
    <dbReference type="NCBI Taxonomy" id="1176648"/>
    <lineage>
        <taxon>Bacteria</taxon>
        <taxon>Bacillati</taxon>
        <taxon>Bacillota</taxon>
        <taxon>Bacilli</taxon>
        <taxon>Bacillales</taxon>
        <taxon>Caryophanaceae</taxon>
        <taxon>Planomicrobium</taxon>
    </lineage>
</organism>
<dbReference type="GO" id="GO:0016787">
    <property type="term" value="F:hydrolase activity"/>
    <property type="evidence" value="ECO:0007669"/>
    <property type="project" value="UniProtKB-KW"/>
</dbReference>
<protein>
    <submittedName>
        <fullName evidence="4">Acetyl esterase/lipase</fullName>
    </submittedName>
</protein>
<dbReference type="InterPro" id="IPR049492">
    <property type="entry name" value="BD-FAE-like_dom"/>
</dbReference>
<accession>A0A2P8H2C6</accession>
<feature type="signal peptide" evidence="2">
    <location>
        <begin position="1"/>
        <end position="34"/>
    </location>
</feature>
<dbReference type="Pfam" id="PF20434">
    <property type="entry name" value="BD-FAE"/>
    <property type="match status" value="1"/>
</dbReference>
<dbReference type="PANTHER" id="PTHR48081">
    <property type="entry name" value="AB HYDROLASE SUPERFAMILY PROTEIN C4A8.06C"/>
    <property type="match status" value="1"/>
</dbReference>
<name>A0A2P8H2C6_9BACL</name>
<evidence type="ECO:0000256" key="1">
    <source>
        <dbReference type="ARBA" id="ARBA00022801"/>
    </source>
</evidence>
<gene>
    <name evidence="4" type="ORF">B0H99_105147</name>
</gene>
<feature type="chain" id="PRO_5038960336" evidence="2">
    <location>
        <begin position="35"/>
        <end position="332"/>
    </location>
</feature>
<dbReference type="Gene3D" id="3.40.50.1820">
    <property type="entry name" value="alpha/beta hydrolase"/>
    <property type="match status" value="1"/>
</dbReference>
<keyword evidence="2" id="KW-0732">Signal</keyword>
<feature type="domain" description="BD-FAE-like" evidence="3">
    <location>
        <begin position="80"/>
        <end position="284"/>
    </location>
</feature>
<evidence type="ECO:0000313" key="5">
    <source>
        <dbReference type="Proteomes" id="UP000242682"/>
    </source>
</evidence>
<proteinExistence type="predicted"/>
<dbReference type="InterPro" id="IPR029058">
    <property type="entry name" value="AB_hydrolase_fold"/>
</dbReference>
<dbReference type="PANTHER" id="PTHR48081:SF6">
    <property type="entry name" value="PEPTIDASE S9 PROLYL OLIGOPEPTIDASE CATALYTIC DOMAIN-CONTAINING PROTEIN"/>
    <property type="match status" value="1"/>
</dbReference>
<dbReference type="Proteomes" id="UP000242682">
    <property type="component" value="Unassembled WGS sequence"/>
</dbReference>
<keyword evidence="1" id="KW-0378">Hydrolase</keyword>